<organism evidence="4 5">
    <name type="scientific">Paraburkholderia kururiensis</name>
    <dbReference type="NCBI Taxonomy" id="984307"/>
    <lineage>
        <taxon>Bacteria</taxon>
        <taxon>Pseudomonadati</taxon>
        <taxon>Pseudomonadota</taxon>
        <taxon>Betaproteobacteria</taxon>
        <taxon>Burkholderiales</taxon>
        <taxon>Burkholderiaceae</taxon>
        <taxon>Paraburkholderia</taxon>
    </lineage>
</organism>
<feature type="domain" description="RNA polymerase sigma-70 region 2" evidence="1">
    <location>
        <begin position="23"/>
        <end position="79"/>
    </location>
</feature>
<evidence type="ECO:0000313" key="5">
    <source>
        <dbReference type="Proteomes" id="UP001325479"/>
    </source>
</evidence>
<evidence type="ECO:0000259" key="3">
    <source>
        <dbReference type="Pfam" id="PF20239"/>
    </source>
</evidence>
<dbReference type="InterPro" id="IPR036388">
    <property type="entry name" value="WH-like_DNA-bd_sf"/>
</dbReference>
<dbReference type="Pfam" id="PF04542">
    <property type="entry name" value="Sigma70_r2"/>
    <property type="match status" value="1"/>
</dbReference>
<protein>
    <submittedName>
        <fullName evidence="4">RNA polymerase sigma factor</fullName>
    </submittedName>
</protein>
<dbReference type="InterPro" id="IPR007627">
    <property type="entry name" value="RNA_pol_sigma70_r2"/>
</dbReference>
<evidence type="ECO:0000259" key="1">
    <source>
        <dbReference type="Pfam" id="PF04542"/>
    </source>
</evidence>
<dbReference type="SUPFAM" id="SSF88946">
    <property type="entry name" value="Sigma2 domain of RNA polymerase sigma factors"/>
    <property type="match status" value="1"/>
</dbReference>
<dbReference type="Gene3D" id="1.10.10.10">
    <property type="entry name" value="Winged helix-like DNA-binding domain superfamily/Winged helix DNA-binding domain"/>
    <property type="match status" value="1"/>
</dbReference>
<dbReference type="PANTHER" id="PTHR47756:SF1">
    <property type="entry name" value="BLL0085 PROTEIN"/>
    <property type="match status" value="1"/>
</dbReference>
<dbReference type="InterPro" id="IPR013249">
    <property type="entry name" value="RNA_pol_sigma70_r4_t2"/>
</dbReference>
<dbReference type="InterPro" id="IPR046531">
    <property type="entry name" value="DUF6596"/>
</dbReference>
<evidence type="ECO:0000259" key="2">
    <source>
        <dbReference type="Pfam" id="PF08281"/>
    </source>
</evidence>
<evidence type="ECO:0000313" key="4">
    <source>
        <dbReference type="EMBL" id="WQD78747.1"/>
    </source>
</evidence>
<dbReference type="RefSeq" id="WP_114809848.1">
    <property type="nucleotide sequence ID" value="NZ_CP139965.1"/>
</dbReference>
<feature type="domain" description="DUF6596" evidence="3">
    <location>
        <begin position="195"/>
        <end position="295"/>
    </location>
</feature>
<dbReference type="NCBIfam" id="TIGR02937">
    <property type="entry name" value="sigma70-ECF"/>
    <property type="match status" value="1"/>
</dbReference>
<dbReference type="InterPro" id="IPR013324">
    <property type="entry name" value="RNA_pol_sigma_r3/r4-like"/>
</dbReference>
<dbReference type="Gene3D" id="1.10.1740.10">
    <property type="match status" value="1"/>
</dbReference>
<keyword evidence="5" id="KW-1185">Reference proteome</keyword>
<dbReference type="Pfam" id="PF08281">
    <property type="entry name" value="Sigma70_r4_2"/>
    <property type="match status" value="1"/>
</dbReference>
<gene>
    <name evidence="4" type="ORF">U0042_03290</name>
</gene>
<reference evidence="4 5" key="1">
    <citation type="submission" date="2023-12" db="EMBL/GenBank/DDBJ databases">
        <title>Genome sequencing and assembly of bacterial species from a model synthetic community.</title>
        <authorList>
            <person name="Hogle S.L."/>
        </authorList>
    </citation>
    <scope>NUCLEOTIDE SEQUENCE [LARGE SCALE GENOMIC DNA]</scope>
    <source>
        <strain evidence="4 5">HAMBI 2494</strain>
    </source>
</reference>
<sequence length="443" mass="47760">MTGTATSATHRAIEAVWRIESAKVIAHVARVVRDVGLAEEIAQDALVAALERWPETGVPDNPGAWLMTTAKNRALDRLRLAALHARKHEELGADLDALEAHVVPDFVDALDAAREDDIGDDLLRLVFTACHPVLSTDARVALTLRLLGGLTTDEIARAFLVAEPTIAQRIVRAKRTLSAAKVPFEVPRAEARALRLESVLEVIYLVFNEGYSATAGDDWMRPALCEEALRLGRVLAQLMPEASEVHGLVALMEIQASRLHARVDAQGRPVLLADQDRSRWDTLLIRRGLAALERAETLGGALGPYALQAALAACHARARTVEETDWPQIVALYDALAQVAPSPVVELNRAVAVSMAFGPAAGLEIVEQLADNPALASYPWLPAAQGDLLAKLGRRGEARAAFERAAAMTRNRRDQEVLLARAAEMGTELGADAGAPSEAKKPR</sequence>
<dbReference type="PANTHER" id="PTHR47756">
    <property type="entry name" value="BLL6612 PROTEIN-RELATED"/>
    <property type="match status" value="1"/>
</dbReference>
<name>A0ABZ0WMZ4_9BURK</name>
<dbReference type="Proteomes" id="UP001325479">
    <property type="component" value="Chromosome"/>
</dbReference>
<dbReference type="SUPFAM" id="SSF88659">
    <property type="entry name" value="Sigma3 and sigma4 domains of RNA polymerase sigma factors"/>
    <property type="match status" value="1"/>
</dbReference>
<dbReference type="InterPro" id="IPR013325">
    <property type="entry name" value="RNA_pol_sigma_r2"/>
</dbReference>
<accession>A0ABZ0WMZ4</accession>
<dbReference type="InterPro" id="IPR014284">
    <property type="entry name" value="RNA_pol_sigma-70_dom"/>
</dbReference>
<proteinExistence type="predicted"/>
<dbReference type="EMBL" id="CP139965">
    <property type="protein sequence ID" value="WQD78747.1"/>
    <property type="molecule type" value="Genomic_DNA"/>
</dbReference>
<dbReference type="Pfam" id="PF20239">
    <property type="entry name" value="DUF6596"/>
    <property type="match status" value="1"/>
</dbReference>
<feature type="domain" description="RNA polymerase sigma factor 70 region 4 type 2" evidence="2">
    <location>
        <begin position="127"/>
        <end position="177"/>
    </location>
</feature>